<feature type="region of interest" description="Disordered" evidence="1">
    <location>
        <begin position="103"/>
        <end position="129"/>
    </location>
</feature>
<feature type="region of interest" description="Disordered" evidence="1">
    <location>
        <begin position="42"/>
        <end position="72"/>
    </location>
</feature>
<evidence type="ECO:0000256" key="1">
    <source>
        <dbReference type="SAM" id="MobiDB-lite"/>
    </source>
</evidence>
<protein>
    <submittedName>
        <fullName evidence="2">Uncharacterized protein</fullName>
    </submittedName>
</protein>
<feature type="compositionally biased region" description="Low complexity" evidence="1">
    <location>
        <begin position="42"/>
        <end position="60"/>
    </location>
</feature>
<dbReference type="AlphaFoldDB" id="A0AAW0EU94"/>
<name>A0AAW0EU94_9TRYP</name>
<feature type="region of interest" description="Disordered" evidence="1">
    <location>
        <begin position="343"/>
        <end position="391"/>
    </location>
</feature>
<comment type="caution">
    <text evidence="2">The sequence shown here is derived from an EMBL/GenBank/DDBJ whole genome shotgun (WGS) entry which is preliminary data.</text>
</comment>
<organism evidence="2 3">
    <name type="scientific">Novymonas esmeraldas</name>
    <dbReference type="NCBI Taxonomy" id="1808958"/>
    <lineage>
        <taxon>Eukaryota</taxon>
        <taxon>Discoba</taxon>
        <taxon>Euglenozoa</taxon>
        <taxon>Kinetoplastea</taxon>
        <taxon>Metakinetoplastina</taxon>
        <taxon>Trypanosomatida</taxon>
        <taxon>Trypanosomatidae</taxon>
        <taxon>Novymonas</taxon>
    </lineage>
</organism>
<feature type="compositionally biased region" description="Basic and acidic residues" evidence="1">
    <location>
        <begin position="568"/>
        <end position="577"/>
    </location>
</feature>
<sequence length="602" mass="61187">MSAPAAGEPHCVGCGSMGSVHDPLAQSLPWPTHASAHAVVGAAAPHGSTSPALPSAPSSPRGHVTCVPPASHGSSNLPSITAPFSQCGAGSAGALMGPLASFHSDALRGRPPSHAGGRGGSRSSGLSRGAVLLSSRSGASLYSHPQPSASLPAAFFPLTTEAWQSTTARDGAGADVVSLSRSTPQHTTLRSSLAPSPAMSYQSNSVTGVLSTQPSSLDVTPEGLLVRHTGSTSPATSVPVPVSKAVTLPFSVQSPLLFALDAACSTGSEVSLPSPHNARAPRAGTAKGAVITPAPSSCLPSLPLESQSLLHSPLNHSLTPLTMSPCAPFSPAFSCITGTHHAQSRLSRHRPPPAAAVAAGRESTVAGTGRERWSRGRTASSPPPPPPSAVPIVEREVDETLTDVFAFPPGPQRSRRGPAPSSDDASVSPSDTVIPAEMPVTLSTHDSADDVISATALPQDVEGAGGAGGAAITGFDMLWCRTPATPWSADAVEWAHPTRLARAPLALVPASGSCSAVAAPTFGLEDQFGGEMNECGRNFAVDGETRRGVCWHRDSVQQHRNSVNVATEHARAGRKEAGPPPALHRNAPASDGAIEVKRRSCA</sequence>
<accession>A0AAW0EU94</accession>
<evidence type="ECO:0000313" key="2">
    <source>
        <dbReference type="EMBL" id="KAK7196640.1"/>
    </source>
</evidence>
<reference evidence="2 3" key="1">
    <citation type="journal article" date="2021" name="MBio">
        <title>A New Model Trypanosomatid, Novymonas esmeraldas: Genomic Perception of Its 'Candidatus Pandoraea novymonadis' Endosymbiont.</title>
        <authorList>
            <person name="Zakharova A."/>
            <person name="Saura A."/>
            <person name="Butenko A."/>
            <person name="Podesvova L."/>
            <person name="Warmusova S."/>
            <person name="Kostygov A.Y."/>
            <person name="Nenarokova A."/>
            <person name="Lukes J."/>
            <person name="Opperdoes F.R."/>
            <person name="Yurchenko V."/>
        </authorList>
    </citation>
    <scope>NUCLEOTIDE SEQUENCE [LARGE SCALE GENOMIC DNA]</scope>
    <source>
        <strain evidence="2 3">E262AT.01</strain>
    </source>
</reference>
<feature type="compositionally biased region" description="Low complexity" evidence="1">
    <location>
        <begin position="418"/>
        <end position="431"/>
    </location>
</feature>
<feature type="region of interest" description="Disordered" evidence="1">
    <location>
        <begin position="179"/>
        <end position="202"/>
    </location>
</feature>
<keyword evidence="3" id="KW-1185">Reference proteome</keyword>
<feature type="region of interest" description="Disordered" evidence="1">
    <location>
        <begin position="561"/>
        <end position="602"/>
    </location>
</feature>
<evidence type="ECO:0000313" key="3">
    <source>
        <dbReference type="Proteomes" id="UP001430356"/>
    </source>
</evidence>
<feature type="region of interest" description="Disordered" evidence="1">
    <location>
        <begin position="404"/>
        <end position="433"/>
    </location>
</feature>
<proteinExistence type="predicted"/>
<gene>
    <name evidence="2" type="ORF">NESM_000602800</name>
</gene>
<dbReference type="Proteomes" id="UP001430356">
    <property type="component" value="Unassembled WGS sequence"/>
</dbReference>
<dbReference type="EMBL" id="JAECZO010000081">
    <property type="protein sequence ID" value="KAK7196640.1"/>
    <property type="molecule type" value="Genomic_DNA"/>
</dbReference>